<evidence type="ECO:0000256" key="1">
    <source>
        <dbReference type="ARBA" id="ARBA00007637"/>
    </source>
</evidence>
<dbReference type="Proteomes" id="UP000298264">
    <property type="component" value="Unassembled WGS sequence"/>
</dbReference>
<gene>
    <name evidence="3" type="ORF">EHS11_13930</name>
</gene>
<evidence type="ECO:0000259" key="2">
    <source>
        <dbReference type="Pfam" id="PF01370"/>
    </source>
</evidence>
<evidence type="ECO:0000313" key="4">
    <source>
        <dbReference type="Proteomes" id="UP000298264"/>
    </source>
</evidence>
<feature type="domain" description="NAD-dependent epimerase/dehydratase" evidence="2">
    <location>
        <begin position="27"/>
        <end position="272"/>
    </location>
</feature>
<dbReference type="AlphaFoldDB" id="A0A4R9LPD4"/>
<accession>A0A4R9LPD4</accession>
<comment type="similarity">
    <text evidence="1">Belongs to the NAD(P)-dependent epimerase/dehydratase family.</text>
</comment>
<dbReference type="Pfam" id="PF01370">
    <property type="entry name" value="Epimerase"/>
    <property type="match status" value="1"/>
</dbReference>
<proteinExistence type="inferred from homology"/>
<dbReference type="RefSeq" id="WP_135765010.1">
    <property type="nucleotide sequence ID" value="NZ_RQHV01000061.1"/>
</dbReference>
<dbReference type="InterPro" id="IPR001509">
    <property type="entry name" value="Epimerase_deHydtase"/>
</dbReference>
<sequence>MNLSISKEDLDHILKYTDFQKYRNKKIFITGGTGFFGKWLLESLCYANDKLALNCQVLALSRNPKKFLDANVHFKQYDNLGFRKGDILDFEFPKEKFDFIIHGATEANVTMNVDNPSLMLDTIVDGTKRILEFSKISGISRLLFLSSGAVYGKRYFSEGPVAEENVSAPATSDPAAAYGEGKRIAELLCFIHCRNTHIDLSIARCFAFFGPHLPLDSHFAFGNFIKNILSGENILIKGDGSPYRSYMYAADLAIWLFTILTEAKSGSVYNVGSDVPISIGDLAEKISMHAEQPLSVEIAKKKDPSSDPEIYVPLVEKAKRELSLNVFINLEEGIKKTLEWQKKRN</sequence>
<comment type="caution">
    <text evidence="3">The sequence shown here is derived from an EMBL/GenBank/DDBJ whole genome shotgun (WGS) entry which is preliminary data.</text>
</comment>
<dbReference type="OrthoDB" id="9811743at2"/>
<dbReference type="InterPro" id="IPR036291">
    <property type="entry name" value="NAD(P)-bd_dom_sf"/>
</dbReference>
<organism evidence="3 4">
    <name type="scientific">Leptospira ilyithenensis</name>
    <dbReference type="NCBI Taxonomy" id="2484901"/>
    <lineage>
        <taxon>Bacteria</taxon>
        <taxon>Pseudomonadati</taxon>
        <taxon>Spirochaetota</taxon>
        <taxon>Spirochaetia</taxon>
        <taxon>Leptospirales</taxon>
        <taxon>Leptospiraceae</taxon>
        <taxon>Leptospira</taxon>
    </lineage>
</organism>
<dbReference type="EMBL" id="RQHV01000061">
    <property type="protein sequence ID" value="TGN08031.1"/>
    <property type="molecule type" value="Genomic_DNA"/>
</dbReference>
<dbReference type="PANTHER" id="PTHR43000">
    <property type="entry name" value="DTDP-D-GLUCOSE 4,6-DEHYDRATASE-RELATED"/>
    <property type="match status" value="1"/>
</dbReference>
<name>A0A4R9LPD4_9LEPT</name>
<dbReference type="Gene3D" id="3.40.50.720">
    <property type="entry name" value="NAD(P)-binding Rossmann-like Domain"/>
    <property type="match status" value="1"/>
</dbReference>
<protein>
    <submittedName>
        <fullName evidence="3">NAD(P)-dependent oxidoreductase</fullName>
    </submittedName>
</protein>
<dbReference type="SUPFAM" id="SSF51735">
    <property type="entry name" value="NAD(P)-binding Rossmann-fold domains"/>
    <property type="match status" value="1"/>
</dbReference>
<reference evidence="3" key="1">
    <citation type="journal article" date="2019" name="PLoS Negl. Trop. Dis.">
        <title>Revisiting the worldwide diversity of Leptospira species in the environment.</title>
        <authorList>
            <person name="Vincent A.T."/>
            <person name="Schiettekatte O."/>
            <person name="Bourhy P."/>
            <person name="Veyrier F.J."/>
            <person name="Picardeau M."/>
        </authorList>
    </citation>
    <scope>NUCLEOTIDE SEQUENCE [LARGE SCALE GENOMIC DNA]</scope>
    <source>
        <strain evidence="3">201400974</strain>
    </source>
</reference>
<keyword evidence="4" id="KW-1185">Reference proteome</keyword>
<evidence type="ECO:0000313" key="3">
    <source>
        <dbReference type="EMBL" id="TGN08031.1"/>
    </source>
</evidence>